<keyword evidence="9" id="KW-1185">Reference proteome</keyword>
<protein>
    <recommendedName>
        <fullName evidence="3">DNA-directed RNA polymerase III subunit RPC9</fullName>
    </recommendedName>
</protein>
<dbReference type="InterPro" id="IPR010997">
    <property type="entry name" value="HRDC-like_sf"/>
</dbReference>
<proteinExistence type="inferred from homology"/>
<evidence type="ECO:0000256" key="4">
    <source>
        <dbReference type="ARBA" id="ARBA00022478"/>
    </source>
</evidence>
<dbReference type="RefSeq" id="XP_033684918.1">
    <property type="nucleotide sequence ID" value="XM_033828808.1"/>
</dbReference>
<feature type="region of interest" description="Disordered" evidence="7">
    <location>
        <begin position="142"/>
        <end position="175"/>
    </location>
</feature>
<reference evidence="8" key="1">
    <citation type="journal article" date="2020" name="Stud. Mycol.">
        <title>101 Dothideomycetes genomes: a test case for predicting lifestyles and emergence of pathogens.</title>
        <authorList>
            <person name="Haridas S."/>
            <person name="Albert R."/>
            <person name="Binder M."/>
            <person name="Bloem J."/>
            <person name="Labutti K."/>
            <person name="Salamov A."/>
            <person name="Andreopoulos B."/>
            <person name="Baker S."/>
            <person name="Barry K."/>
            <person name="Bills G."/>
            <person name="Bluhm B."/>
            <person name="Cannon C."/>
            <person name="Castanera R."/>
            <person name="Culley D."/>
            <person name="Daum C."/>
            <person name="Ezra D."/>
            <person name="Gonzalez J."/>
            <person name="Henrissat B."/>
            <person name="Kuo A."/>
            <person name="Liang C."/>
            <person name="Lipzen A."/>
            <person name="Lutzoni F."/>
            <person name="Magnuson J."/>
            <person name="Mondo S."/>
            <person name="Nolan M."/>
            <person name="Ohm R."/>
            <person name="Pangilinan J."/>
            <person name="Park H.-J."/>
            <person name="Ramirez L."/>
            <person name="Alfaro M."/>
            <person name="Sun H."/>
            <person name="Tritt A."/>
            <person name="Yoshinaga Y."/>
            <person name="Zwiers L.-H."/>
            <person name="Turgeon B."/>
            <person name="Goodwin S."/>
            <person name="Spatafora J."/>
            <person name="Crous P."/>
            <person name="Grigoriev I."/>
        </authorList>
    </citation>
    <scope>NUCLEOTIDE SEQUENCE</scope>
    <source>
        <strain evidence="8">CBS 122368</strain>
    </source>
</reference>
<evidence type="ECO:0000256" key="5">
    <source>
        <dbReference type="ARBA" id="ARBA00023163"/>
    </source>
</evidence>
<sequence>MHIKNAQSALLSNHEVLLHLQAEEAEYAGTDGTDRGRRMPFGLEHVLRDGLNYLHTPEYSTTTLHTTHPTRPTTLYKGPHSLLRALAPKYRLNKAEYLQIYNIRPRTQITLDLIIEEASTRFSPEEMDDILATINAVFDEEESAIPEGAEDQKMEKLPNKLLGASKKKRKVKRKV</sequence>
<evidence type="ECO:0000256" key="7">
    <source>
        <dbReference type="SAM" id="MobiDB-lite"/>
    </source>
</evidence>
<dbReference type="SUPFAM" id="SSF47819">
    <property type="entry name" value="HRDC-like"/>
    <property type="match status" value="1"/>
</dbReference>
<dbReference type="InterPro" id="IPR005574">
    <property type="entry name" value="Rpb4/RPC9"/>
</dbReference>
<dbReference type="InterPro" id="IPR038324">
    <property type="entry name" value="Rpb4/RPC9_sf"/>
</dbReference>
<feature type="compositionally biased region" description="Basic residues" evidence="7">
    <location>
        <begin position="165"/>
        <end position="175"/>
    </location>
</feature>
<dbReference type="GO" id="GO:0000166">
    <property type="term" value="F:nucleotide binding"/>
    <property type="evidence" value="ECO:0007669"/>
    <property type="project" value="InterPro"/>
</dbReference>
<evidence type="ECO:0000256" key="6">
    <source>
        <dbReference type="ARBA" id="ARBA00023242"/>
    </source>
</evidence>
<dbReference type="Pfam" id="PF03874">
    <property type="entry name" value="RNA_pol_Rpb4"/>
    <property type="match status" value="1"/>
</dbReference>
<evidence type="ECO:0000256" key="3">
    <source>
        <dbReference type="ARBA" id="ARBA00016672"/>
    </source>
</evidence>
<keyword evidence="5" id="KW-0804">Transcription</keyword>
<dbReference type="PANTHER" id="PTHR15561:SF0">
    <property type="entry name" value="DNA-DIRECTED RNA POLYMERASE III SUBUNIT RPC9"/>
    <property type="match status" value="1"/>
</dbReference>
<gene>
    <name evidence="8" type="ORF">BU26DRAFT_518422</name>
</gene>
<dbReference type="GO" id="GO:0006384">
    <property type="term" value="P:transcription initiation at RNA polymerase III promoter"/>
    <property type="evidence" value="ECO:0007669"/>
    <property type="project" value="InterPro"/>
</dbReference>
<accession>A0A6A6IH41</accession>
<dbReference type="Gene3D" id="1.20.1250.40">
    <property type="match status" value="1"/>
</dbReference>
<dbReference type="InterPro" id="IPR038846">
    <property type="entry name" value="RPC9"/>
</dbReference>
<organism evidence="8 9">
    <name type="scientific">Trematosphaeria pertusa</name>
    <dbReference type="NCBI Taxonomy" id="390896"/>
    <lineage>
        <taxon>Eukaryota</taxon>
        <taxon>Fungi</taxon>
        <taxon>Dikarya</taxon>
        <taxon>Ascomycota</taxon>
        <taxon>Pezizomycotina</taxon>
        <taxon>Dothideomycetes</taxon>
        <taxon>Pleosporomycetidae</taxon>
        <taxon>Pleosporales</taxon>
        <taxon>Massarineae</taxon>
        <taxon>Trematosphaeriaceae</taxon>
        <taxon>Trematosphaeria</taxon>
    </lineage>
</organism>
<dbReference type="PANTHER" id="PTHR15561">
    <property type="entry name" value="CALCITONIN GENE-RELATED PEPTIDE-RECEPTOR COMPONENT PROTEIN"/>
    <property type="match status" value="1"/>
</dbReference>
<dbReference type="OrthoDB" id="1746530at2759"/>
<dbReference type="GeneID" id="54582138"/>
<evidence type="ECO:0000313" key="9">
    <source>
        <dbReference type="Proteomes" id="UP000800094"/>
    </source>
</evidence>
<keyword evidence="4" id="KW-0240">DNA-directed RNA polymerase</keyword>
<evidence type="ECO:0000256" key="1">
    <source>
        <dbReference type="ARBA" id="ARBA00004123"/>
    </source>
</evidence>
<evidence type="ECO:0000256" key="2">
    <source>
        <dbReference type="ARBA" id="ARBA00006898"/>
    </source>
</evidence>
<dbReference type="Proteomes" id="UP000800094">
    <property type="component" value="Unassembled WGS sequence"/>
</dbReference>
<dbReference type="AlphaFoldDB" id="A0A6A6IH41"/>
<comment type="subcellular location">
    <subcellularLocation>
        <location evidence="1">Nucleus</location>
    </subcellularLocation>
</comment>
<comment type="similarity">
    <text evidence="2">Belongs to the eukaryotic RPC9 RNA polymerase subunit family.</text>
</comment>
<keyword evidence="6" id="KW-0539">Nucleus</keyword>
<dbReference type="GO" id="GO:0005666">
    <property type="term" value="C:RNA polymerase III complex"/>
    <property type="evidence" value="ECO:0007669"/>
    <property type="project" value="InterPro"/>
</dbReference>
<evidence type="ECO:0000313" key="8">
    <source>
        <dbReference type="EMBL" id="KAF2249914.1"/>
    </source>
</evidence>
<dbReference type="EMBL" id="ML987194">
    <property type="protein sequence ID" value="KAF2249914.1"/>
    <property type="molecule type" value="Genomic_DNA"/>
</dbReference>
<name>A0A6A6IH41_9PLEO</name>